<sequence>MATKVLVVGAVQGQLAKAFQKISKLHSKTDFAFALVTGGLFSQEADDDVQALLSGSTTVPLPTYFTVADHALPQPVQEKLEAAGEVCPNLFYLGRKGTLTTTEGIKIVFLGGRQVQNEESMTQSIGKYDPLFLDNEARVLSGANNAHIILTNQWPARIENDSSISLPEGIEPSTSSVAVANLCATLKPRYQFSSSPTASWKREPFVWPMEYSENAETQVTRFESLGSINLKTSEWISAFTLDLTKPAASEGAQRAAPFTVTTPRSKRKRDALDSDPYRNQRYDTSTTDSYRPGGRGRNNKRPKYDPNDCFMCLGKPQFSANMVISIAEESFLTSLRGPLPTDTTFPTLKSTGNLMIIPMYHAADETAHGRRSPPELQTEFNEMTRYRHALQHMLLDKAKGELGAVCWEVNRTGIRHFHWQWVACPQTMIGKGLVEAAFKIAAEKNEYEKFRPCEPDKLLSERQSDFFRVWIWSAVPSTTSTTNGSHTNGNGTSNPSPPPTTTSPLAQADALAAGQDEKSTTPPNTTETSMYFELPPDQRFNIQFGRTVLSSLLKLEHRADWRSVPAGDGDEARDAEAWKEDFGDWDFAMG</sequence>
<dbReference type="InterPro" id="IPR006768">
    <property type="entry name" value="Cwf19-like_C_dom-1"/>
</dbReference>
<dbReference type="Proteomes" id="UP001316803">
    <property type="component" value="Unassembled WGS sequence"/>
</dbReference>
<feature type="domain" description="Cwf19-like protein C-terminal" evidence="2">
    <location>
        <begin position="533"/>
        <end position="587"/>
    </location>
</feature>
<dbReference type="EMBL" id="JAKLMC020000004">
    <property type="protein sequence ID" value="KAK5956918.1"/>
    <property type="molecule type" value="Genomic_DNA"/>
</dbReference>
<dbReference type="AlphaFoldDB" id="A0AAN8ER34"/>
<name>A0AAN8ER34_9EURO</name>
<dbReference type="InterPro" id="IPR040194">
    <property type="entry name" value="Cwf19-like"/>
</dbReference>
<evidence type="ECO:0000256" key="1">
    <source>
        <dbReference type="SAM" id="MobiDB-lite"/>
    </source>
</evidence>
<comment type="caution">
    <text evidence="4">The sequence shown here is derived from an EMBL/GenBank/DDBJ whole genome shotgun (WGS) entry which is preliminary data.</text>
</comment>
<feature type="compositionally biased region" description="Polar residues" evidence="1">
    <location>
        <begin position="520"/>
        <end position="529"/>
    </location>
</feature>
<dbReference type="Pfam" id="PF04677">
    <property type="entry name" value="CwfJ_C_1"/>
    <property type="match status" value="1"/>
</dbReference>
<evidence type="ECO:0000259" key="2">
    <source>
        <dbReference type="Pfam" id="PF04676"/>
    </source>
</evidence>
<feature type="region of interest" description="Disordered" evidence="1">
    <location>
        <begin position="250"/>
        <end position="306"/>
    </location>
</feature>
<dbReference type="PANTHER" id="PTHR12072:SF4">
    <property type="entry name" value="CWF19-LIKE PROTEIN 1"/>
    <property type="match status" value="1"/>
</dbReference>
<dbReference type="GO" id="GO:0000398">
    <property type="term" value="P:mRNA splicing, via spliceosome"/>
    <property type="evidence" value="ECO:0007669"/>
    <property type="project" value="TreeGrafter"/>
</dbReference>
<gene>
    <name evidence="4" type="ORF">OHC33_002407</name>
</gene>
<dbReference type="InterPro" id="IPR006767">
    <property type="entry name" value="Cwf19-like_C_dom-2"/>
</dbReference>
<feature type="compositionally biased region" description="Basic and acidic residues" evidence="1">
    <location>
        <begin position="270"/>
        <end position="281"/>
    </location>
</feature>
<feature type="domain" description="Cwf19-like C-terminal" evidence="3">
    <location>
        <begin position="297"/>
        <end position="429"/>
    </location>
</feature>
<accession>A0AAN8ER34</accession>
<evidence type="ECO:0000313" key="5">
    <source>
        <dbReference type="Proteomes" id="UP001316803"/>
    </source>
</evidence>
<evidence type="ECO:0000259" key="3">
    <source>
        <dbReference type="Pfam" id="PF04677"/>
    </source>
</evidence>
<feature type="compositionally biased region" description="Low complexity" evidence="1">
    <location>
        <begin position="502"/>
        <end position="514"/>
    </location>
</feature>
<dbReference type="GO" id="GO:0061632">
    <property type="term" value="F:RNA lariat debranching enzyme activator activity"/>
    <property type="evidence" value="ECO:0007669"/>
    <property type="project" value="TreeGrafter"/>
</dbReference>
<proteinExistence type="predicted"/>
<organism evidence="4 5">
    <name type="scientific">Knufia fluminis</name>
    <dbReference type="NCBI Taxonomy" id="191047"/>
    <lineage>
        <taxon>Eukaryota</taxon>
        <taxon>Fungi</taxon>
        <taxon>Dikarya</taxon>
        <taxon>Ascomycota</taxon>
        <taxon>Pezizomycotina</taxon>
        <taxon>Eurotiomycetes</taxon>
        <taxon>Chaetothyriomycetidae</taxon>
        <taxon>Chaetothyriales</taxon>
        <taxon>Trichomeriaceae</taxon>
        <taxon>Knufia</taxon>
    </lineage>
</organism>
<feature type="compositionally biased region" description="Low complexity" evidence="1">
    <location>
        <begin position="478"/>
        <end position="494"/>
    </location>
</feature>
<keyword evidence="5" id="KW-1185">Reference proteome</keyword>
<dbReference type="GO" id="GO:0071014">
    <property type="term" value="C:post-mRNA release spliceosomal complex"/>
    <property type="evidence" value="ECO:0007669"/>
    <property type="project" value="TreeGrafter"/>
</dbReference>
<dbReference type="CDD" id="cd07380">
    <property type="entry name" value="MPP_CWF19_N"/>
    <property type="match status" value="1"/>
</dbReference>
<evidence type="ECO:0000313" key="4">
    <source>
        <dbReference type="EMBL" id="KAK5956918.1"/>
    </source>
</evidence>
<dbReference type="Pfam" id="PF04676">
    <property type="entry name" value="CwfJ_C_2"/>
    <property type="match status" value="1"/>
</dbReference>
<reference evidence="4 5" key="1">
    <citation type="submission" date="2022-12" db="EMBL/GenBank/DDBJ databases">
        <title>Genomic features and morphological characterization of a novel Knufia sp. strain isolated from spacecraft assembly facility.</title>
        <authorList>
            <person name="Teixeira M."/>
            <person name="Chander A.M."/>
            <person name="Stajich J.E."/>
            <person name="Venkateswaran K."/>
        </authorList>
    </citation>
    <scope>NUCLEOTIDE SEQUENCE [LARGE SCALE GENOMIC DNA]</scope>
    <source>
        <strain evidence="4 5">FJI-L2-BK-P2</strain>
    </source>
</reference>
<dbReference type="PANTHER" id="PTHR12072">
    <property type="entry name" value="CWF19, CELL CYCLE CONTROL PROTEIN"/>
    <property type="match status" value="1"/>
</dbReference>
<feature type="region of interest" description="Disordered" evidence="1">
    <location>
        <begin position="478"/>
        <end position="531"/>
    </location>
</feature>
<protein>
    <submittedName>
        <fullName evidence="4">Uncharacterized protein</fullName>
    </submittedName>
</protein>